<keyword evidence="9" id="KW-1185">Reference proteome</keyword>
<dbReference type="InterPro" id="IPR036533">
    <property type="entry name" value="BAG_dom_sf"/>
</dbReference>
<evidence type="ECO:0000259" key="7">
    <source>
        <dbReference type="PROSITE" id="PS51035"/>
    </source>
</evidence>
<dbReference type="GO" id="GO:0050821">
    <property type="term" value="P:protein stabilization"/>
    <property type="evidence" value="ECO:0007669"/>
    <property type="project" value="TreeGrafter"/>
</dbReference>
<accession>A0A8T0BU15</accession>
<dbReference type="Gene3D" id="1.20.58.120">
    <property type="entry name" value="BAG domain"/>
    <property type="match status" value="4"/>
</dbReference>
<dbReference type="EMBL" id="JABFDY010000002">
    <property type="protein sequence ID" value="KAF7710528.1"/>
    <property type="molecule type" value="Genomic_DNA"/>
</dbReference>
<dbReference type="Pfam" id="PF02179">
    <property type="entry name" value="BAG"/>
    <property type="match status" value="4"/>
</dbReference>
<feature type="domain" description="BAG" evidence="7">
    <location>
        <begin position="400"/>
        <end position="441"/>
    </location>
</feature>
<dbReference type="GO" id="GO:0000774">
    <property type="term" value="F:adenyl-nucleotide exchange factor activity"/>
    <property type="evidence" value="ECO:0007669"/>
    <property type="project" value="TreeGrafter"/>
</dbReference>
<evidence type="ECO:0000256" key="6">
    <source>
        <dbReference type="SAM" id="SignalP"/>
    </source>
</evidence>
<dbReference type="PANTHER" id="PTHR12329">
    <property type="entry name" value="BCL2-ASSOCIATED ATHANOGENE"/>
    <property type="match status" value="1"/>
</dbReference>
<dbReference type="InterPro" id="IPR003103">
    <property type="entry name" value="BAG_domain"/>
</dbReference>
<feature type="signal peptide" evidence="6">
    <location>
        <begin position="1"/>
        <end position="23"/>
    </location>
</feature>
<keyword evidence="2" id="KW-0143">Chaperone</keyword>
<evidence type="ECO:0000313" key="8">
    <source>
        <dbReference type="EMBL" id="KAF7710528.1"/>
    </source>
</evidence>
<dbReference type="GO" id="GO:0031397">
    <property type="term" value="P:negative regulation of protein ubiquitination"/>
    <property type="evidence" value="ECO:0007669"/>
    <property type="project" value="TreeGrafter"/>
</dbReference>
<dbReference type="SUPFAM" id="SSF63491">
    <property type="entry name" value="BAG domain"/>
    <property type="match status" value="4"/>
</dbReference>
<evidence type="ECO:0000256" key="2">
    <source>
        <dbReference type="ARBA" id="ARBA00023186"/>
    </source>
</evidence>
<dbReference type="PROSITE" id="PS51035">
    <property type="entry name" value="BAG"/>
    <property type="match status" value="4"/>
</dbReference>
<evidence type="ECO:0000256" key="4">
    <source>
        <dbReference type="ARBA" id="ARBA00042866"/>
    </source>
</evidence>
<feature type="chain" id="PRO_5035738078" description="BAG family molecular chaperone regulator 5" evidence="6">
    <location>
        <begin position="24"/>
        <end position="537"/>
    </location>
</feature>
<keyword evidence="5" id="KW-0175">Coiled coil</keyword>
<feature type="domain" description="BAG" evidence="7">
    <location>
        <begin position="115"/>
        <end position="176"/>
    </location>
</feature>
<dbReference type="GO" id="GO:0051087">
    <property type="term" value="F:protein-folding chaperone binding"/>
    <property type="evidence" value="ECO:0007669"/>
    <property type="project" value="InterPro"/>
</dbReference>
<evidence type="ECO:0000313" key="9">
    <source>
        <dbReference type="Proteomes" id="UP000606274"/>
    </source>
</evidence>
<feature type="coiled-coil region" evidence="5">
    <location>
        <begin position="122"/>
        <end position="149"/>
    </location>
</feature>
<dbReference type="PANTHER" id="PTHR12329:SF2">
    <property type="entry name" value="BAG FAMILY MOLECULAR CHAPERONE REGULATOR 5"/>
    <property type="match status" value="1"/>
</dbReference>
<dbReference type="GO" id="GO:0016020">
    <property type="term" value="C:membrane"/>
    <property type="evidence" value="ECO:0007669"/>
    <property type="project" value="TreeGrafter"/>
</dbReference>
<feature type="domain" description="BAG" evidence="7">
    <location>
        <begin position="455"/>
        <end position="532"/>
    </location>
</feature>
<keyword evidence="1" id="KW-0677">Repeat</keyword>
<dbReference type="GO" id="GO:0005829">
    <property type="term" value="C:cytosol"/>
    <property type="evidence" value="ECO:0007669"/>
    <property type="project" value="TreeGrafter"/>
</dbReference>
<feature type="domain" description="BAG" evidence="7">
    <location>
        <begin position="278"/>
        <end position="356"/>
    </location>
</feature>
<dbReference type="SMART" id="SM00264">
    <property type="entry name" value="BAG"/>
    <property type="match status" value="4"/>
</dbReference>
<dbReference type="InterPro" id="IPR039773">
    <property type="entry name" value="BAG_chaperone_regulator"/>
</dbReference>
<organism evidence="8 9">
    <name type="scientific">Silurus meridionalis</name>
    <name type="common">Southern catfish</name>
    <name type="synonym">Silurus soldatovi meridionalis</name>
    <dbReference type="NCBI Taxonomy" id="175797"/>
    <lineage>
        <taxon>Eukaryota</taxon>
        <taxon>Metazoa</taxon>
        <taxon>Chordata</taxon>
        <taxon>Craniata</taxon>
        <taxon>Vertebrata</taxon>
        <taxon>Euteleostomi</taxon>
        <taxon>Actinopterygii</taxon>
        <taxon>Neopterygii</taxon>
        <taxon>Teleostei</taxon>
        <taxon>Ostariophysi</taxon>
        <taxon>Siluriformes</taxon>
        <taxon>Siluridae</taxon>
        <taxon>Silurus</taxon>
    </lineage>
</organism>
<proteinExistence type="predicted"/>
<sequence>MICSVSCVDLCVCVCVCVCPRWSQVVMRSSYAVVVLTTQHKCPMAVRWLCSLFGKPFDGGKRTMDHGNQQQQQPQTQFMAGPFQAYMVPQGPYPGPHPTLVRLDELQRELMMLGQQVFSFSGLQSDREYKRLERELTRLQLEVDQVDTEGRMELQQARKRAAGELEGMLRYLEGNATHPSRIAIEELSQEAQKLLLSGVVAPFREGQAQDAAENGEDLVEAVQDVAMRLAQIKTGGSVPLRKARYRALTRVCAVQDVLESRVRTHTLALPLSEDTHEAVQRINHVMVQVSGARCQLVALLMGLSGRDSCAHLARVLTELLVELDALDVSSNTAVRNYRKQVVEEINGLLKHLDSEGEGDDTRRYDLTQNDSIREIEAIRGRVSVLLGEVMRQGLGGQGAELQSLLTRLDQVDTGRNPCIREARRRAVLEIQAVITYLDLRETLARRNPGPDEPQAHVAVWRVLASLSDLHYQVLGFDGKRADKSYMVLEELLTKQLLALDAVDPQGDQETKIARKQAVKYAQNILGYLDMKTDEWEY</sequence>
<dbReference type="Proteomes" id="UP000606274">
    <property type="component" value="Unassembled WGS sequence"/>
</dbReference>
<evidence type="ECO:0000256" key="1">
    <source>
        <dbReference type="ARBA" id="ARBA00022737"/>
    </source>
</evidence>
<evidence type="ECO:0000256" key="3">
    <source>
        <dbReference type="ARBA" id="ARBA00041186"/>
    </source>
</evidence>
<gene>
    <name evidence="8" type="ORF">HF521_009400</name>
</gene>
<protein>
    <recommendedName>
        <fullName evidence="3">BAG family molecular chaperone regulator 5</fullName>
    </recommendedName>
    <alternativeName>
        <fullName evidence="4">Bcl-2-associated athanogene 5</fullName>
    </alternativeName>
</protein>
<reference evidence="8" key="1">
    <citation type="submission" date="2020-08" db="EMBL/GenBank/DDBJ databases">
        <title>Chromosome-level assembly of Southern catfish (Silurus meridionalis) provides insights into visual adaptation to the nocturnal and benthic lifestyles.</title>
        <authorList>
            <person name="Zhang Y."/>
            <person name="Wang D."/>
            <person name="Peng Z."/>
        </authorList>
    </citation>
    <scope>NUCLEOTIDE SEQUENCE</scope>
    <source>
        <strain evidence="8">SWU-2019-XX</strain>
        <tissue evidence="8">Muscle</tissue>
    </source>
</reference>
<comment type="caution">
    <text evidence="8">The sequence shown here is derived from an EMBL/GenBank/DDBJ whole genome shotgun (WGS) entry which is preliminary data.</text>
</comment>
<dbReference type="GO" id="GO:0090083">
    <property type="term" value="P:regulation of inclusion body assembly"/>
    <property type="evidence" value="ECO:0007669"/>
    <property type="project" value="TreeGrafter"/>
</dbReference>
<name>A0A8T0BU15_SILME</name>
<dbReference type="AlphaFoldDB" id="A0A8T0BU15"/>
<evidence type="ECO:0000256" key="5">
    <source>
        <dbReference type="SAM" id="Coils"/>
    </source>
</evidence>
<dbReference type="GO" id="GO:0005634">
    <property type="term" value="C:nucleus"/>
    <property type="evidence" value="ECO:0007669"/>
    <property type="project" value="TreeGrafter"/>
</dbReference>
<keyword evidence="6" id="KW-0732">Signal</keyword>